<organism evidence="1 2">
    <name type="scientific">Panagrolaimus sp. PS1159</name>
    <dbReference type="NCBI Taxonomy" id="55785"/>
    <lineage>
        <taxon>Eukaryota</taxon>
        <taxon>Metazoa</taxon>
        <taxon>Ecdysozoa</taxon>
        <taxon>Nematoda</taxon>
        <taxon>Chromadorea</taxon>
        <taxon>Rhabditida</taxon>
        <taxon>Tylenchina</taxon>
        <taxon>Panagrolaimomorpha</taxon>
        <taxon>Panagrolaimoidea</taxon>
        <taxon>Panagrolaimidae</taxon>
        <taxon>Panagrolaimus</taxon>
    </lineage>
</organism>
<evidence type="ECO:0000313" key="2">
    <source>
        <dbReference type="WBParaSite" id="PS1159_v2.g9743.t1"/>
    </source>
</evidence>
<dbReference type="Proteomes" id="UP000887580">
    <property type="component" value="Unplaced"/>
</dbReference>
<protein>
    <submittedName>
        <fullName evidence="2">Exostosin GT47 domain-containing protein</fullName>
    </submittedName>
</protein>
<name>A0AC35GXZ5_9BILA</name>
<sequence>MENSETLNILSEKFPSDYGVGHQPWHQKYLNDSKVIKWFAQNTLYSHPKLIPLPLGVVPPKGNVHSTLYDLARNVTPYYNKTQLLYLNFSPNTNKDRIKTLEYFEKTFGNNTLVKISQQRTSWKEYLENIKKSQFVLSPPGNGIDCIRTWEAIIFGSIPIVKESFLQPLYDKLPVMVVKNWSEVTEESLKRFQQENLNINNFSKDGLPWRPSIWLRYWIKEIVGTKLNYIKNYC</sequence>
<dbReference type="WBParaSite" id="PS1159_v2.g9743.t1">
    <property type="protein sequence ID" value="PS1159_v2.g9743.t1"/>
    <property type="gene ID" value="PS1159_v2.g9743"/>
</dbReference>
<evidence type="ECO:0000313" key="1">
    <source>
        <dbReference type="Proteomes" id="UP000887580"/>
    </source>
</evidence>
<reference evidence="2" key="1">
    <citation type="submission" date="2022-11" db="UniProtKB">
        <authorList>
            <consortium name="WormBaseParasite"/>
        </authorList>
    </citation>
    <scope>IDENTIFICATION</scope>
</reference>
<proteinExistence type="predicted"/>
<accession>A0AC35GXZ5</accession>